<feature type="binding site" description="axial binding residue" evidence="8">
    <location>
        <position position="441"/>
    </location>
    <ligand>
        <name>heme</name>
        <dbReference type="ChEBI" id="CHEBI:30413"/>
    </ligand>
    <ligandPart>
        <name>Fe</name>
        <dbReference type="ChEBI" id="CHEBI:18248"/>
    </ligandPart>
</feature>
<reference evidence="11 12" key="2">
    <citation type="journal article" date="2017" name="Sci. Rep.">
        <title>Ant-infecting Ophiocordyceps genomes reveal a high diversity of potential behavioral manipulation genes and a possible major role for enterotoxins.</title>
        <authorList>
            <person name="de Bekker C."/>
            <person name="Ohm R.A."/>
            <person name="Evans H.C."/>
            <person name="Brachmann A."/>
            <person name="Hughes D.P."/>
        </authorList>
    </citation>
    <scope>NUCLEOTIDE SEQUENCE [LARGE SCALE GENOMIC DNA]</scope>
    <source>
        <strain evidence="11 12">SC16a</strain>
    </source>
</reference>
<evidence type="ECO:0008006" key="13">
    <source>
        <dbReference type="Google" id="ProtNLM"/>
    </source>
</evidence>
<keyword evidence="10" id="KW-0472">Membrane</keyword>
<dbReference type="Pfam" id="PF00067">
    <property type="entry name" value="p450"/>
    <property type="match status" value="1"/>
</dbReference>
<evidence type="ECO:0000256" key="6">
    <source>
        <dbReference type="ARBA" id="ARBA00023004"/>
    </source>
</evidence>
<keyword evidence="3 8" id="KW-0349">Heme</keyword>
<evidence type="ECO:0000256" key="3">
    <source>
        <dbReference type="ARBA" id="ARBA00022617"/>
    </source>
</evidence>
<comment type="cofactor">
    <cofactor evidence="1 8">
        <name>heme</name>
        <dbReference type="ChEBI" id="CHEBI:30413"/>
    </cofactor>
</comment>
<dbReference type="Gene3D" id="1.10.630.10">
    <property type="entry name" value="Cytochrome P450"/>
    <property type="match status" value="1"/>
</dbReference>
<evidence type="ECO:0000256" key="9">
    <source>
        <dbReference type="RuleBase" id="RU000461"/>
    </source>
</evidence>
<evidence type="ECO:0000313" key="11">
    <source>
        <dbReference type="EMBL" id="PFH57966.1"/>
    </source>
</evidence>
<comment type="caution">
    <text evidence="11">The sequence shown here is derived from an EMBL/GenBank/DDBJ whole genome shotgun (WGS) entry which is preliminary data.</text>
</comment>
<dbReference type="Proteomes" id="UP000037136">
    <property type="component" value="Unassembled WGS sequence"/>
</dbReference>
<keyword evidence="4 8" id="KW-0479">Metal-binding</keyword>
<dbReference type="SUPFAM" id="SSF48264">
    <property type="entry name" value="Cytochrome P450"/>
    <property type="match status" value="1"/>
</dbReference>
<dbReference type="OrthoDB" id="2789670at2759"/>
<reference evidence="11 12" key="1">
    <citation type="journal article" date="2015" name="BMC Genomics">
        <title>Gene expression during zombie ant biting behavior reflects the complexity underlying fungal parasitic behavioral manipulation.</title>
        <authorList>
            <person name="de Bekker C."/>
            <person name="Ohm R.A."/>
            <person name="Loreto R.G."/>
            <person name="Sebastian A."/>
            <person name="Albert I."/>
            <person name="Merrow M."/>
            <person name="Brachmann A."/>
            <person name="Hughes D.P."/>
        </authorList>
    </citation>
    <scope>NUCLEOTIDE SEQUENCE [LARGE SCALE GENOMIC DNA]</scope>
    <source>
        <strain evidence="11 12">SC16a</strain>
    </source>
</reference>
<keyword evidence="10" id="KW-1133">Transmembrane helix</keyword>
<dbReference type="PROSITE" id="PS00086">
    <property type="entry name" value="CYTOCHROME_P450"/>
    <property type="match status" value="1"/>
</dbReference>
<keyword evidence="10" id="KW-0812">Transmembrane</keyword>
<dbReference type="GO" id="GO:0016705">
    <property type="term" value="F:oxidoreductase activity, acting on paired donors, with incorporation or reduction of molecular oxygen"/>
    <property type="evidence" value="ECO:0007669"/>
    <property type="project" value="InterPro"/>
</dbReference>
<dbReference type="PRINTS" id="PR00385">
    <property type="entry name" value="P450"/>
</dbReference>
<gene>
    <name evidence="11" type="ORF">XA68_14327</name>
</gene>
<evidence type="ECO:0000313" key="12">
    <source>
        <dbReference type="Proteomes" id="UP000037136"/>
    </source>
</evidence>
<dbReference type="EMBL" id="LAZP02000344">
    <property type="protein sequence ID" value="PFH57966.1"/>
    <property type="molecule type" value="Genomic_DNA"/>
</dbReference>
<evidence type="ECO:0000256" key="10">
    <source>
        <dbReference type="SAM" id="Phobius"/>
    </source>
</evidence>
<organism evidence="11 12">
    <name type="scientific">Ophiocordyceps unilateralis</name>
    <name type="common">Zombie-ant fungus</name>
    <name type="synonym">Torrubia unilateralis</name>
    <dbReference type="NCBI Taxonomy" id="268505"/>
    <lineage>
        <taxon>Eukaryota</taxon>
        <taxon>Fungi</taxon>
        <taxon>Dikarya</taxon>
        <taxon>Ascomycota</taxon>
        <taxon>Pezizomycotina</taxon>
        <taxon>Sordariomycetes</taxon>
        <taxon>Hypocreomycetidae</taxon>
        <taxon>Hypocreales</taxon>
        <taxon>Ophiocordycipitaceae</taxon>
        <taxon>Ophiocordyceps</taxon>
    </lineage>
</organism>
<evidence type="ECO:0000256" key="4">
    <source>
        <dbReference type="ARBA" id="ARBA00022723"/>
    </source>
</evidence>
<dbReference type="PANTHER" id="PTHR46300">
    <property type="entry name" value="P450, PUTATIVE (EUROFUNG)-RELATED-RELATED"/>
    <property type="match status" value="1"/>
</dbReference>
<sequence>MTDSTVQYYPIIFLFLCFFVGLQYLQRAPRPSLPPGPKPLPLIGNLLSLPPKGSDPVAHYIKCTKPYGPISSLTVMGNTIVFIHDRRVAHDLLHKKSSVTSGRPVAEFAIKMCKLDRFTAFQPYDANYRRGRKFMHQMIGTPAVSSRLYPTVEAEVRRFLVRLLDGPKEAMRHLRTSASANILKMTYGYSASGKDALTDFAEETALSIAAAFAQMGHLVDIFPAMKHIPEGLPGTEFKKTTRSLRRLAKQMIEIPYVFTQRQMAAGSRQESFVSRLMNDLSGRGRQLSPDDETIIKGAAGSLFLAGADTIVSTLTVFFLAMVMVPEAQTRGQEEVDRVIGTGRLPTMDDQDNLPYIDAIVKEALRWSPVTPLGVPHVTTQDVVQDGHRIPKGSTLIAVIWSMCHDPETYADPGTFNPARHLGPGKEADPSAVTFGFGRRVCPGRYFAEASLFLTVACTLAMFNIGKAVDELGNELEAKLEVTPGLIRHPLPFPYKITPRGSLQVERIRRLEGELSWSSDAALLDNIPPSDS</sequence>
<feature type="transmembrane region" description="Helical" evidence="10">
    <location>
        <begin position="6"/>
        <end position="25"/>
    </location>
</feature>
<keyword evidence="7 9" id="KW-0503">Monooxygenase</keyword>
<evidence type="ECO:0000256" key="7">
    <source>
        <dbReference type="ARBA" id="ARBA00023033"/>
    </source>
</evidence>
<keyword evidence="12" id="KW-1185">Reference proteome</keyword>
<evidence type="ECO:0000256" key="8">
    <source>
        <dbReference type="PIRSR" id="PIRSR602401-1"/>
    </source>
</evidence>
<accession>A0A2A9PAW3</accession>
<dbReference type="InterPro" id="IPR002401">
    <property type="entry name" value="Cyt_P450_E_grp-I"/>
</dbReference>
<dbReference type="PANTHER" id="PTHR46300:SF7">
    <property type="entry name" value="P450, PUTATIVE (EUROFUNG)-RELATED"/>
    <property type="match status" value="1"/>
</dbReference>
<dbReference type="GO" id="GO:0004497">
    <property type="term" value="F:monooxygenase activity"/>
    <property type="evidence" value="ECO:0007669"/>
    <property type="project" value="UniProtKB-KW"/>
</dbReference>
<evidence type="ECO:0000256" key="5">
    <source>
        <dbReference type="ARBA" id="ARBA00023002"/>
    </source>
</evidence>
<dbReference type="PRINTS" id="PR00463">
    <property type="entry name" value="EP450I"/>
</dbReference>
<evidence type="ECO:0000256" key="2">
    <source>
        <dbReference type="ARBA" id="ARBA00010617"/>
    </source>
</evidence>
<protein>
    <recommendedName>
        <fullName evidence="13">Cytochrome P450</fullName>
    </recommendedName>
</protein>
<proteinExistence type="inferred from homology"/>
<dbReference type="STRING" id="268505.A0A2A9PAW3"/>
<dbReference type="InterPro" id="IPR036396">
    <property type="entry name" value="Cyt_P450_sf"/>
</dbReference>
<dbReference type="InterPro" id="IPR001128">
    <property type="entry name" value="Cyt_P450"/>
</dbReference>
<name>A0A2A9PAW3_OPHUN</name>
<keyword evidence="5 9" id="KW-0560">Oxidoreductase</keyword>
<dbReference type="CDD" id="cd11065">
    <property type="entry name" value="CYP64-like"/>
    <property type="match status" value="1"/>
</dbReference>
<evidence type="ECO:0000256" key="1">
    <source>
        <dbReference type="ARBA" id="ARBA00001971"/>
    </source>
</evidence>
<comment type="similarity">
    <text evidence="2 9">Belongs to the cytochrome P450 family.</text>
</comment>
<dbReference type="GO" id="GO:0020037">
    <property type="term" value="F:heme binding"/>
    <property type="evidence" value="ECO:0007669"/>
    <property type="project" value="InterPro"/>
</dbReference>
<dbReference type="GO" id="GO:0005506">
    <property type="term" value="F:iron ion binding"/>
    <property type="evidence" value="ECO:0007669"/>
    <property type="project" value="InterPro"/>
</dbReference>
<dbReference type="InterPro" id="IPR017972">
    <property type="entry name" value="Cyt_P450_CS"/>
</dbReference>
<keyword evidence="6 8" id="KW-0408">Iron</keyword>
<dbReference type="AlphaFoldDB" id="A0A2A9PAW3"/>
<dbReference type="InterPro" id="IPR050364">
    <property type="entry name" value="Cytochrome_P450_fung"/>
</dbReference>